<protein>
    <submittedName>
        <fullName evidence="4">DUF4124 domain-containing protein</fullName>
    </submittedName>
</protein>
<dbReference type="Pfam" id="PF00462">
    <property type="entry name" value="Glutaredoxin"/>
    <property type="match status" value="1"/>
</dbReference>
<dbReference type="EMBL" id="SMLK01000002">
    <property type="protein sequence ID" value="TFZ04128.1"/>
    <property type="molecule type" value="Genomic_DNA"/>
</dbReference>
<organism evidence="4 5">
    <name type="scientific">Ramlibacter humi</name>
    <dbReference type="NCBI Taxonomy" id="2530451"/>
    <lineage>
        <taxon>Bacteria</taxon>
        <taxon>Pseudomonadati</taxon>
        <taxon>Pseudomonadota</taxon>
        <taxon>Betaproteobacteria</taxon>
        <taxon>Burkholderiales</taxon>
        <taxon>Comamonadaceae</taxon>
        <taxon>Ramlibacter</taxon>
    </lineage>
</organism>
<evidence type="ECO:0000259" key="3">
    <source>
        <dbReference type="Pfam" id="PF13511"/>
    </source>
</evidence>
<accession>A0A4Z0C0R9</accession>
<dbReference type="PROSITE" id="PS51354">
    <property type="entry name" value="GLUTAREDOXIN_2"/>
    <property type="match status" value="1"/>
</dbReference>
<dbReference type="Gene3D" id="3.40.30.10">
    <property type="entry name" value="Glutaredoxin"/>
    <property type="match status" value="1"/>
</dbReference>
<dbReference type="InterPro" id="IPR036249">
    <property type="entry name" value="Thioredoxin-like_sf"/>
</dbReference>
<evidence type="ECO:0000313" key="5">
    <source>
        <dbReference type="Proteomes" id="UP000297839"/>
    </source>
</evidence>
<evidence type="ECO:0000259" key="2">
    <source>
        <dbReference type="Pfam" id="PF00462"/>
    </source>
</evidence>
<feature type="signal peptide" evidence="1">
    <location>
        <begin position="1"/>
        <end position="18"/>
    </location>
</feature>
<feature type="domain" description="Glutaredoxin" evidence="2">
    <location>
        <begin position="85"/>
        <end position="118"/>
    </location>
</feature>
<feature type="domain" description="DUF4124" evidence="3">
    <location>
        <begin position="13"/>
        <end position="61"/>
    </location>
</feature>
<dbReference type="CDD" id="cd02066">
    <property type="entry name" value="GRX_family"/>
    <property type="match status" value="1"/>
</dbReference>
<feature type="chain" id="PRO_5021459610" evidence="1">
    <location>
        <begin position="19"/>
        <end position="158"/>
    </location>
</feature>
<dbReference type="InterPro" id="IPR002109">
    <property type="entry name" value="Glutaredoxin"/>
</dbReference>
<dbReference type="Proteomes" id="UP000297839">
    <property type="component" value="Unassembled WGS sequence"/>
</dbReference>
<proteinExistence type="predicted"/>
<name>A0A4Z0C0R9_9BURK</name>
<dbReference type="Pfam" id="PF13511">
    <property type="entry name" value="DUF4124"/>
    <property type="match status" value="1"/>
</dbReference>
<dbReference type="RefSeq" id="WP_135249753.1">
    <property type="nucleotide sequence ID" value="NZ_SMLK01000002.1"/>
</dbReference>
<reference evidence="4 5" key="1">
    <citation type="submission" date="2019-03" db="EMBL/GenBank/DDBJ databases">
        <title>Ramlibacter sp. 18x22-1, whole genome shotgun sequence.</title>
        <authorList>
            <person name="Zhang X."/>
            <person name="Feng G."/>
            <person name="Zhu H."/>
        </authorList>
    </citation>
    <scope>NUCLEOTIDE SEQUENCE [LARGE SCALE GENOMIC DNA]</scope>
    <source>
        <strain evidence="4 5">18x22-1</strain>
    </source>
</reference>
<keyword evidence="5" id="KW-1185">Reference proteome</keyword>
<comment type="caution">
    <text evidence="4">The sequence shown here is derived from an EMBL/GenBank/DDBJ whole genome shotgun (WGS) entry which is preliminary data.</text>
</comment>
<sequence>MKTVPALIAIAFACGAWAQGSDTVYRSVGPDGRVTYSQTPPSQGKLDRKLEFEKLPATPLPAYLLQFRQDVSREAQAPQPTGLRLFSATWCGYCKQAKAWLNANGMAYEELDIDKSAGLAGFRQAGGGGGVPLLVGPQVRLQGFTAEAYATALAKRRP</sequence>
<dbReference type="InterPro" id="IPR025392">
    <property type="entry name" value="DUF4124"/>
</dbReference>
<keyword evidence="1" id="KW-0732">Signal</keyword>
<evidence type="ECO:0000256" key="1">
    <source>
        <dbReference type="SAM" id="SignalP"/>
    </source>
</evidence>
<dbReference type="OrthoDB" id="8794394at2"/>
<evidence type="ECO:0000313" key="4">
    <source>
        <dbReference type="EMBL" id="TFZ04128.1"/>
    </source>
</evidence>
<gene>
    <name evidence="4" type="ORF">EZ216_10885</name>
</gene>
<dbReference type="AlphaFoldDB" id="A0A4Z0C0R9"/>
<dbReference type="SUPFAM" id="SSF52833">
    <property type="entry name" value="Thioredoxin-like"/>
    <property type="match status" value="1"/>
</dbReference>